<dbReference type="FunFam" id="3.20.20.80:FF:000005">
    <property type="entry name" value="Glucan endo-1,3-beta-glucosidase 14"/>
    <property type="match status" value="1"/>
</dbReference>
<reference evidence="11 12" key="1">
    <citation type="journal article" date="2011" name="Science">
        <title>The Selaginella genome identifies genetic changes associated with the evolution of vascular plants.</title>
        <authorList>
            <person name="Banks J.A."/>
            <person name="Nishiyama T."/>
            <person name="Hasebe M."/>
            <person name="Bowman J.L."/>
            <person name="Gribskov M."/>
            <person name="dePamphilis C."/>
            <person name="Albert V.A."/>
            <person name="Aono N."/>
            <person name="Aoyama T."/>
            <person name="Ambrose B.A."/>
            <person name="Ashton N.W."/>
            <person name="Axtell M.J."/>
            <person name="Barker E."/>
            <person name="Barker M.S."/>
            <person name="Bennetzen J.L."/>
            <person name="Bonawitz N.D."/>
            <person name="Chapple C."/>
            <person name="Cheng C."/>
            <person name="Correa L.G."/>
            <person name="Dacre M."/>
            <person name="DeBarry J."/>
            <person name="Dreyer I."/>
            <person name="Elias M."/>
            <person name="Engstrom E.M."/>
            <person name="Estelle M."/>
            <person name="Feng L."/>
            <person name="Finet C."/>
            <person name="Floyd S.K."/>
            <person name="Frommer W.B."/>
            <person name="Fujita T."/>
            <person name="Gramzow L."/>
            <person name="Gutensohn M."/>
            <person name="Harholt J."/>
            <person name="Hattori M."/>
            <person name="Heyl A."/>
            <person name="Hirai T."/>
            <person name="Hiwatashi Y."/>
            <person name="Ishikawa M."/>
            <person name="Iwata M."/>
            <person name="Karol K.G."/>
            <person name="Koehler B."/>
            <person name="Kolukisaoglu U."/>
            <person name="Kubo M."/>
            <person name="Kurata T."/>
            <person name="Lalonde S."/>
            <person name="Li K."/>
            <person name="Li Y."/>
            <person name="Litt A."/>
            <person name="Lyons E."/>
            <person name="Manning G."/>
            <person name="Maruyama T."/>
            <person name="Michael T.P."/>
            <person name="Mikami K."/>
            <person name="Miyazaki S."/>
            <person name="Morinaga S."/>
            <person name="Murata T."/>
            <person name="Mueller-Roeber B."/>
            <person name="Nelson D.R."/>
            <person name="Obara M."/>
            <person name="Oguri Y."/>
            <person name="Olmstead R.G."/>
            <person name="Onodera N."/>
            <person name="Petersen B.L."/>
            <person name="Pils B."/>
            <person name="Prigge M."/>
            <person name="Rensing S.A."/>
            <person name="Riano-Pachon D.M."/>
            <person name="Roberts A.W."/>
            <person name="Sato Y."/>
            <person name="Scheller H.V."/>
            <person name="Schulz B."/>
            <person name="Schulz C."/>
            <person name="Shakirov E.V."/>
            <person name="Shibagaki N."/>
            <person name="Shinohara N."/>
            <person name="Shippen D.E."/>
            <person name="Soerensen I."/>
            <person name="Sotooka R."/>
            <person name="Sugimoto N."/>
            <person name="Sugita M."/>
            <person name="Sumikawa N."/>
            <person name="Tanurdzic M."/>
            <person name="Theissen G."/>
            <person name="Ulvskov P."/>
            <person name="Wakazuki S."/>
            <person name="Weng J.K."/>
            <person name="Willats W.W."/>
            <person name="Wipf D."/>
            <person name="Wolf P.G."/>
            <person name="Yang L."/>
            <person name="Zimmer A.D."/>
            <person name="Zhu Q."/>
            <person name="Mitros T."/>
            <person name="Hellsten U."/>
            <person name="Loque D."/>
            <person name="Otillar R."/>
            <person name="Salamov A."/>
            <person name="Schmutz J."/>
            <person name="Shapiro H."/>
            <person name="Lindquist E."/>
            <person name="Lucas S."/>
            <person name="Rokhsar D."/>
            <person name="Grigoriev I.V."/>
        </authorList>
    </citation>
    <scope>NUCLEOTIDE SEQUENCE [LARGE SCALE GENOMIC DNA]</scope>
</reference>
<dbReference type="Proteomes" id="UP000001514">
    <property type="component" value="Unassembled WGS sequence"/>
</dbReference>
<dbReference type="PANTHER" id="PTHR32227">
    <property type="entry name" value="GLUCAN ENDO-1,3-BETA-GLUCOSIDASE BG1-RELATED-RELATED"/>
    <property type="match status" value="1"/>
</dbReference>
<dbReference type="SUPFAM" id="SSF51445">
    <property type="entry name" value="(Trans)glycosidases"/>
    <property type="match status" value="1"/>
</dbReference>
<dbReference type="Gramene" id="EFJ17983">
    <property type="protein sequence ID" value="EFJ17983"/>
    <property type="gene ID" value="SELMODRAFT_444643"/>
</dbReference>
<dbReference type="HOGENOM" id="CLU_024953_3_4_1"/>
<dbReference type="GO" id="GO:0005975">
    <property type="term" value="P:carbohydrate metabolic process"/>
    <property type="evidence" value="ECO:0007669"/>
    <property type="project" value="InterPro"/>
</dbReference>
<dbReference type="Pfam" id="PF00332">
    <property type="entry name" value="Glyco_hydro_17"/>
    <property type="match status" value="1"/>
</dbReference>
<feature type="signal peptide" evidence="9">
    <location>
        <begin position="1"/>
        <end position="21"/>
    </location>
</feature>
<evidence type="ECO:0000256" key="8">
    <source>
        <dbReference type="RuleBase" id="RU004335"/>
    </source>
</evidence>
<feature type="domain" description="X8" evidence="10">
    <location>
        <begin position="379"/>
        <end position="460"/>
    </location>
</feature>
<evidence type="ECO:0000256" key="5">
    <source>
        <dbReference type="ARBA" id="ARBA00022801"/>
    </source>
</evidence>
<organism evidence="12">
    <name type="scientific">Selaginella moellendorffii</name>
    <name type="common">Spikemoss</name>
    <dbReference type="NCBI Taxonomy" id="88036"/>
    <lineage>
        <taxon>Eukaryota</taxon>
        <taxon>Viridiplantae</taxon>
        <taxon>Streptophyta</taxon>
        <taxon>Embryophyta</taxon>
        <taxon>Tracheophyta</taxon>
        <taxon>Lycopodiopsida</taxon>
        <taxon>Selaginellales</taxon>
        <taxon>Selaginellaceae</taxon>
        <taxon>Selaginella</taxon>
    </lineage>
</organism>
<keyword evidence="7" id="KW-0326">Glycosidase</keyword>
<dbReference type="GO" id="GO:0042973">
    <property type="term" value="F:glucan endo-1,3-beta-D-glucosidase activity"/>
    <property type="evidence" value="ECO:0007669"/>
    <property type="project" value="UniProtKB-EC"/>
</dbReference>
<dbReference type="SMART" id="SM00768">
    <property type="entry name" value="X8"/>
    <property type="match status" value="1"/>
</dbReference>
<comment type="similarity">
    <text evidence="2 8">Belongs to the glycosyl hydrolase 17 family.</text>
</comment>
<dbReference type="InterPro" id="IPR000490">
    <property type="entry name" value="Glyco_hydro_17"/>
</dbReference>
<name>D8SBU2_SELML</name>
<dbReference type="InterPro" id="IPR017853">
    <property type="entry name" value="GH"/>
</dbReference>
<evidence type="ECO:0000256" key="1">
    <source>
        <dbReference type="ARBA" id="ARBA00000382"/>
    </source>
</evidence>
<dbReference type="STRING" id="88036.D8SBU2"/>
<dbReference type="AlphaFoldDB" id="D8SBU2"/>
<evidence type="ECO:0000313" key="11">
    <source>
        <dbReference type="EMBL" id="EFJ17983.1"/>
    </source>
</evidence>
<protein>
    <recommendedName>
        <fullName evidence="3">glucan endo-1,3-beta-D-glucosidase</fullName>
        <ecNumber evidence="3">3.2.1.39</ecNumber>
    </recommendedName>
</protein>
<proteinExistence type="inferred from homology"/>
<keyword evidence="6" id="KW-1015">Disulfide bond</keyword>
<dbReference type="Gene3D" id="3.20.20.80">
    <property type="entry name" value="Glycosidases"/>
    <property type="match status" value="1"/>
</dbReference>
<dbReference type="KEGG" id="smo:SELMODRAFT_444643"/>
<dbReference type="OrthoDB" id="941679at2759"/>
<evidence type="ECO:0000256" key="4">
    <source>
        <dbReference type="ARBA" id="ARBA00022729"/>
    </source>
</evidence>
<keyword evidence="5" id="KW-0378">Hydrolase</keyword>
<evidence type="ECO:0000256" key="9">
    <source>
        <dbReference type="SAM" id="SignalP"/>
    </source>
</evidence>
<dbReference type="InParanoid" id="D8SBU2"/>
<gene>
    <name evidence="11" type="ORF">SELMODRAFT_444643</name>
</gene>
<dbReference type="InterPro" id="IPR012946">
    <property type="entry name" value="X8"/>
</dbReference>
<feature type="chain" id="PRO_5003122584" description="glucan endo-1,3-beta-D-glucosidase" evidence="9">
    <location>
        <begin position="22"/>
        <end position="464"/>
    </location>
</feature>
<keyword evidence="4 9" id="KW-0732">Signal</keyword>
<evidence type="ECO:0000256" key="3">
    <source>
        <dbReference type="ARBA" id="ARBA00012780"/>
    </source>
</evidence>
<dbReference type="OMA" id="CEAREHS"/>
<evidence type="ECO:0000256" key="7">
    <source>
        <dbReference type="ARBA" id="ARBA00023295"/>
    </source>
</evidence>
<keyword evidence="12" id="KW-1185">Reference proteome</keyword>
<dbReference type="eggNOG" id="ENOG502QRGZ">
    <property type="taxonomic scope" value="Eukaryota"/>
</dbReference>
<dbReference type="Pfam" id="PF07983">
    <property type="entry name" value="X8"/>
    <property type="match status" value="1"/>
</dbReference>
<evidence type="ECO:0000313" key="12">
    <source>
        <dbReference type="Proteomes" id="UP000001514"/>
    </source>
</evidence>
<evidence type="ECO:0000256" key="6">
    <source>
        <dbReference type="ARBA" id="ARBA00023157"/>
    </source>
</evidence>
<evidence type="ECO:0000256" key="2">
    <source>
        <dbReference type="ARBA" id="ARBA00008773"/>
    </source>
</evidence>
<dbReference type="InterPro" id="IPR044965">
    <property type="entry name" value="Glyco_hydro_17_plant"/>
</dbReference>
<evidence type="ECO:0000259" key="10">
    <source>
        <dbReference type="SMART" id="SM00768"/>
    </source>
</evidence>
<sequence length="464" mass="50756">MVVPLCVLLHICIAVNPPGSSTPGSGLDQIGVNYGRVSDNIPSPNQTVELLKSMNVRLVKLFDANPQVLTALSNSSIRVTIMVPNEIIGAVASSQSSADDWIAQSVLPYYPSTQIIVIVVGNEIFSYPALAQTWQQLMPAIENLHRSLQSHNLDDRIKITTSVAGDVLAASYPPSVGRFRPDIRDTVLKPLLGFLRTTRAPFYINLYPYFAWAGNPVNISLGYALFDPAATVVRDGKLRYTNLLDAMTDATFSAMEDLGFDDVELGISETGWPNAGDENERGATRSNAATYNRRLVRKVVEGRGTPKRPNSAIETFIFALYNENLKPGPGIERHWGLLYPDGRPVYSIDLTGRLSDSQYEAVPEPMSVAVVNSSSSSSSWCVARPDADTSSLQRELDRICSQNPSDCAAIQDGQSCFYPNTIIAHASYAFNRRWIRENQCSFSSTAALTKINPSYGSCIFPSSN</sequence>
<comment type="catalytic activity">
    <reaction evidence="1">
        <text>Hydrolysis of (1-&gt;3)-beta-D-glucosidic linkages in (1-&gt;3)-beta-D-glucans.</text>
        <dbReference type="EC" id="3.2.1.39"/>
    </reaction>
</comment>
<dbReference type="EC" id="3.2.1.39" evidence="3"/>
<dbReference type="EMBL" id="GL377611">
    <property type="protein sequence ID" value="EFJ17983.1"/>
    <property type="molecule type" value="Genomic_DNA"/>
</dbReference>
<accession>D8SBU2</accession>